<dbReference type="EMBL" id="BARU01026293">
    <property type="protein sequence ID" value="GAH75556.1"/>
    <property type="molecule type" value="Genomic_DNA"/>
</dbReference>
<reference evidence="1" key="1">
    <citation type="journal article" date="2014" name="Front. Microbiol.">
        <title>High frequency of phylogenetically diverse reductive dehalogenase-homologous genes in deep subseafloor sedimentary metagenomes.</title>
        <authorList>
            <person name="Kawai M."/>
            <person name="Futagami T."/>
            <person name="Toyoda A."/>
            <person name="Takaki Y."/>
            <person name="Nishi S."/>
            <person name="Hori S."/>
            <person name="Arai W."/>
            <person name="Tsubouchi T."/>
            <person name="Morono Y."/>
            <person name="Uchiyama I."/>
            <person name="Ito T."/>
            <person name="Fujiyama A."/>
            <person name="Inagaki F."/>
            <person name="Takami H."/>
        </authorList>
    </citation>
    <scope>NUCLEOTIDE SEQUENCE</scope>
    <source>
        <strain evidence="1">Expedition CK06-06</strain>
    </source>
</reference>
<accession>X1HZJ2</accession>
<protein>
    <submittedName>
        <fullName evidence="1">Uncharacterized protein</fullName>
    </submittedName>
</protein>
<organism evidence="1">
    <name type="scientific">marine sediment metagenome</name>
    <dbReference type="NCBI Taxonomy" id="412755"/>
    <lineage>
        <taxon>unclassified sequences</taxon>
        <taxon>metagenomes</taxon>
        <taxon>ecological metagenomes</taxon>
    </lineage>
</organism>
<comment type="caution">
    <text evidence="1">The sequence shown here is derived from an EMBL/GenBank/DDBJ whole genome shotgun (WGS) entry which is preliminary data.</text>
</comment>
<gene>
    <name evidence="1" type="ORF">S03H2_42257</name>
</gene>
<sequence length="75" mass="8907">MGELGANKRFFGYKYKTLEDEVYTEVDITLEEIKSDMINIVQKFSQQLFIIFDFFNVNREILENIVNNHVEGRVI</sequence>
<dbReference type="AlphaFoldDB" id="X1HZJ2"/>
<evidence type="ECO:0000313" key="1">
    <source>
        <dbReference type="EMBL" id="GAH75556.1"/>
    </source>
</evidence>
<name>X1HZJ2_9ZZZZ</name>
<proteinExistence type="predicted"/>